<gene>
    <name evidence="1" type="ORF">LOK49_LG04G00437</name>
</gene>
<dbReference type="Proteomes" id="UP001060215">
    <property type="component" value="Chromosome 2"/>
</dbReference>
<protein>
    <submittedName>
        <fullName evidence="1">Uncharacterized protein</fullName>
    </submittedName>
</protein>
<comment type="caution">
    <text evidence="1">The sequence shown here is derived from an EMBL/GenBank/DDBJ whole genome shotgun (WGS) entry which is preliminary data.</text>
</comment>
<proteinExistence type="predicted"/>
<organism evidence="1 2">
    <name type="scientific">Camellia lanceoleosa</name>
    <dbReference type="NCBI Taxonomy" id="1840588"/>
    <lineage>
        <taxon>Eukaryota</taxon>
        <taxon>Viridiplantae</taxon>
        <taxon>Streptophyta</taxon>
        <taxon>Embryophyta</taxon>
        <taxon>Tracheophyta</taxon>
        <taxon>Spermatophyta</taxon>
        <taxon>Magnoliopsida</taxon>
        <taxon>eudicotyledons</taxon>
        <taxon>Gunneridae</taxon>
        <taxon>Pentapetalae</taxon>
        <taxon>asterids</taxon>
        <taxon>Ericales</taxon>
        <taxon>Theaceae</taxon>
        <taxon>Camellia</taxon>
    </lineage>
</organism>
<dbReference type="EMBL" id="CM045759">
    <property type="protein sequence ID" value="KAI8019902.1"/>
    <property type="molecule type" value="Genomic_DNA"/>
</dbReference>
<evidence type="ECO:0000313" key="1">
    <source>
        <dbReference type="EMBL" id="KAI8019902.1"/>
    </source>
</evidence>
<evidence type="ECO:0000313" key="2">
    <source>
        <dbReference type="Proteomes" id="UP001060215"/>
    </source>
</evidence>
<name>A0ACC0I578_9ERIC</name>
<sequence>MHEHWLPTSNLDLLLPPLDIGVFFCYKKDPIKIKANEDYCLAILKKALAQVLISFYAFAEEVVDNGLGEPEVLCNNCGVDFIHAYADVELQSVDLHHPYDSVHGKFPPFKN</sequence>
<reference evidence="1 2" key="1">
    <citation type="journal article" date="2022" name="Plant J.">
        <title>Chromosome-level genome of Camellia lanceoleosa provides a valuable resource for understanding genome evolution and self-incompatibility.</title>
        <authorList>
            <person name="Gong W."/>
            <person name="Xiao S."/>
            <person name="Wang L."/>
            <person name="Liao Z."/>
            <person name="Chang Y."/>
            <person name="Mo W."/>
            <person name="Hu G."/>
            <person name="Li W."/>
            <person name="Zhao G."/>
            <person name="Zhu H."/>
            <person name="Hu X."/>
            <person name="Ji K."/>
            <person name="Xiang X."/>
            <person name="Song Q."/>
            <person name="Yuan D."/>
            <person name="Jin S."/>
            <person name="Zhang L."/>
        </authorList>
    </citation>
    <scope>NUCLEOTIDE SEQUENCE [LARGE SCALE GENOMIC DNA]</scope>
    <source>
        <strain evidence="1">SQ_2022a</strain>
    </source>
</reference>
<accession>A0ACC0I578</accession>
<keyword evidence="2" id="KW-1185">Reference proteome</keyword>